<dbReference type="EMBL" id="BLLF01004563">
    <property type="protein sequence ID" value="GFH29856.1"/>
    <property type="molecule type" value="Genomic_DNA"/>
</dbReference>
<dbReference type="AlphaFoldDB" id="A0A6A0AB05"/>
<sequence>MLFLVEQVLFGLHPTLLGACLSFPRADLFSLDTSSDPVLFTLSSHLALVENKAESAILGFADRAQGFKDRAQGFIDRAQGFHRPCTAFHRPSAGFHRPCTGFGVAQFLTHELLATTCNNIATHMS</sequence>
<gene>
    <name evidence="2" type="ORF">HaLaN_28593</name>
</gene>
<dbReference type="Proteomes" id="UP000485058">
    <property type="component" value="Unassembled WGS sequence"/>
</dbReference>
<protein>
    <submittedName>
        <fullName evidence="2">Uncharacterized protein</fullName>
    </submittedName>
</protein>
<organism evidence="2 3">
    <name type="scientific">Haematococcus lacustris</name>
    <name type="common">Green alga</name>
    <name type="synonym">Haematococcus pluvialis</name>
    <dbReference type="NCBI Taxonomy" id="44745"/>
    <lineage>
        <taxon>Eukaryota</taxon>
        <taxon>Viridiplantae</taxon>
        <taxon>Chlorophyta</taxon>
        <taxon>core chlorophytes</taxon>
        <taxon>Chlorophyceae</taxon>
        <taxon>CS clade</taxon>
        <taxon>Chlamydomonadales</taxon>
        <taxon>Haematococcaceae</taxon>
        <taxon>Haematococcus</taxon>
    </lineage>
</organism>
<accession>A0A6A0AB05</accession>
<evidence type="ECO:0000313" key="3">
    <source>
        <dbReference type="Proteomes" id="UP000485058"/>
    </source>
</evidence>
<comment type="caution">
    <text evidence="2">The sequence shown here is derived from an EMBL/GenBank/DDBJ whole genome shotgun (WGS) entry which is preliminary data.</text>
</comment>
<keyword evidence="3" id="KW-1185">Reference proteome</keyword>
<feature type="signal peptide" evidence="1">
    <location>
        <begin position="1"/>
        <end position="18"/>
    </location>
</feature>
<feature type="chain" id="PRO_5025680818" evidence="1">
    <location>
        <begin position="19"/>
        <end position="125"/>
    </location>
</feature>
<keyword evidence="1" id="KW-0732">Signal</keyword>
<evidence type="ECO:0000256" key="1">
    <source>
        <dbReference type="SAM" id="SignalP"/>
    </source>
</evidence>
<evidence type="ECO:0000313" key="2">
    <source>
        <dbReference type="EMBL" id="GFH29856.1"/>
    </source>
</evidence>
<name>A0A6A0AB05_HAELA</name>
<proteinExistence type="predicted"/>
<reference evidence="2 3" key="1">
    <citation type="submission" date="2020-02" db="EMBL/GenBank/DDBJ databases">
        <title>Draft genome sequence of Haematococcus lacustris strain NIES-144.</title>
        <authorList>
            <person name="Morimoto D."/>
            <person name="Nakagawa S."/>
            <person name="Yoshida T."/>
            <person name="Sawayama S."/>
        </authorList>
    </citation>
    <scope>NUCLEOTIDE SEQUENCE [LARGE SCALE GENOMIC DNA]</scope>
    <source>
        <strain evidence="2 3">NIES-144</strain>
    </source>
</reference>